<sequence>MTQKNSICNKAHCILLQYNEWKLNIFSHGRVFLSPG</sequence>
<reference evidence="1" key="2">
    <citation type="journal article" date="2015" name="Data Brief">
        <title>Shoot transcriptome of the giant reed, Arundo donax.</title>
        <authorList>
            <person name="Barrero R.A."/>
            <person name="Guerrero F.D."/>
            <person name="Moolhuijzen P."/>
            <person name="Goolsby J.A."/>
            <person name="Tidwell J."/>
            <person name="Bellgard S.E."/>
            <person name="Bellgard M.I."/>
        </authorList>
    </citation>
    <scope>NUCLEOTIDE SEQUENCE</scope>
    <source>
        <tissue evidence="1">Shoot tissue taken approximately 20 cm above the soil surface</tissue>
    </source>
</reference>
<accession>A0A0A8Z8R3</accession>
<dbReference type="EMBL" id="GBRH01266633">
    <property type="protein sequence ID" value="JAD31262.1"/>
    <property type="molecule type" value="Transcribed_RNA"/>
</dbReference>
<name>A0A0A8Z8R3_ARUDO</name>
<proteinExistence type="predicted"/>
<reference evidence="1" key="1">
    <citation type="submission" date="2014-09" db="EMBL/GenBank/DDBJ databases">
        <authorList>
            <person name="Magalhaes I.L.F."/>
            <person name="Oliveira U."/>
            <person name="Santos F.R."/>
            <person name="Vidigal T.H.D.A."/>
            <person name="Brescovit A.D."/>
            <person name="Santos A.J."/>
        </authorList>
    </citation>
    <scope>NUCLEOTIDE SEQUENCE</scope>
    <source>
        <tissue evidence="1">Shoot tissue taken approximately 20 cm above the soil surface</tissue>
    </source>
</reference>
<organism evidence="1">
    <name type="scientific">Arundo donax</name>
    <name type="common">Giant reed</name>
    <name type="synonym">Donax arundinaceus</name>
    <dbReference type="NCBI Taxonomy" id="35708"/>
    <lineage>
        <taxon>Eukaryota</taxon>
        <taxon>Viridiplantae</taxon>
        <taxon>Streptophyta</taxon>
        <taxon>Embryophyta</taxon>
        <taxon>Tracheophyta</taxon>
        <taxon>Spermatophyta</taxon>
        <taxon>Magnoliopsida</taxon>
        <taxon>Liliopsida</taxon>
        <taxon>Poales</taxon>
        <taxon>Poaceae</taxon>
        <taxon>PACMAD clade</taxon>
        <taxon>Arundinoideae</taxon>
        <taxon>Arundineae</taxon>
        <taxon>Arundo</taxon>
    </lineage>
</organism>
<dbReference type="AlphaFoldDB" id="A0A0A8Z8R3"/>
<evidence type="ECO:0000313" key="1">
    <source>
        <dbReference type="EMBL" id="JAD31262.1"/>
    </source>
</evidence>
<protein>
    <submittedName>
        <fullName evidence="1">Uncharacterized protein</fullName>
    </submittedName>
</protein>